<evidence type="ECO:0000259" key="15">
    <source>
        <dbReference type="PROSITE" id="PS51194"/>
    </source>
</evidence>
<dbReference type="STRING" id="46731.A0A3M6UW11"/>
<evidence type="ECO:0000256" key="2">
    <source>
        <dbReference type="ARBA" id="ARBA00012552"/>
    </source>
</evidence>
<evidence type="ECO:0000256" key="7">
    <source>
        <dbReference type="ARBA" id="ARBA00022884"/>
    </source>
</evidence>
<dbReference type="EC" id="3.6.4.13" evidence="2"/>
<dbReference type="GO" id="GO:0005730">
    <property type="term" value="C:nucleolus"/>
    <property type="evidence" value="ECO:0007669"/>
    <property type="project" value="UniProtKB-SubCell"/>
</dbReference>
<evidence type="ECO:0000256" key="13">
    <source>
        <dbReference type="SAM" id="MobiDB-lite"/>
    </source>
</evidence>
<dbReference type="OrthoDB" id="360161at2759"/>
<dbReference type="PANTHER" id="PTHR47959">
    <property type="entry name" value="ATP-DEPENDENT RNA HELICASE RHLE-RELATED"/>
    <property type="match status" value="1"/>
</dbReference>
<organism evidence="16 17">
    <name type="scientific">Pocillopora damicornis</name>
    <name type="common">Cauliflower coral</name>
    <name type="synonym">Millepora damicornis</name>
    <dbReference type="NCBI Taxonomy" id="46731"/>
    <lineage>
        <taxon>Eukaryota</taxon>
        <taxon>Metazoa</taxon>
        <taxon>Cnidaria</taxon>
        <taxon>Anthozoa</taxon>
        <taxon>Hexacorallia</taxon>
        <taxon>Scleractinia</taxon>
        <taxon>Astrocoeniina</taxon>
        <taxon>Pocilloporidae</taxon>
        <taxon>Pocillopora</taxon>
    </lineage>
</organism>
<dbReference type="PROSITE" id="PS51192">
    <property type="entry name" value="HELICASE_ATP_BIND_1"/>
    <property type="match status" value="1"/>
</dbReference>
<evidence type="ECO:0000256" key="3">
    <source>
        <dbReference type="ARBA" id="ARBA00022741"/>
    </source>
</evidence>
<dbReference type="SUPFAM" id="SSF52540">
    <property type="entry name" value="P-loop containing nucleoside triphosphate hydrolases"/>
    <property type="match status" value="1"/>
</dbReference>
<dbReference type="CDD" id="cd17957">
    <property type="entry name" value="DEADc_DDX52"/>
    <property type="match status" value="1"/>
</dbReference>
<dbReference type="GO" id="GO:0005829">
    <property type="term" value="C:cytosol"/>
    <property type="evidence" value="ECO:0007669"/>
    <property type="project" value="TreeGrafter"/>
</dbReference>
<dbReference type="Gene3D" id="3.40.50.300">
    <property type="entry name" value="P-loop containing nucleotide triphosphate hydrolases"/>
    <property type="match status" value="2"/>
</dbReference>
<evidence type="ECO:0000256" key="9">
    <source>
        <dbReference type="ARBA" id="ARBA00024355"/>
    </source>
</evidence>
<evidence type="ECO:0000313" key="16">
    <source>
        <dbReference type="EMBL" id="RMX57841.1"/>
    </source>
</evidence>
<reference evidence="16 17" key="1">
    <citation type="journal article" date="2018" name="Sci. Rep.">
        <title>Comparative analysis of the Pocillopora damicornis genome highlights role of immune system in coral evolution.</title>
        <authorList>
            <person name="Cunning R."/>
            <person name="Bay R.A."/>
            <person name="Gillette P."/>
            <person name="Baker A.C."/>
            <person name="Traylor-Knowles N."/>
        </authorList>
    </citation>
    <scope>NUCLEOTIDE SEQUENCE [LARGE SCALE GENOMIC DNA]</scope>
    <source>
        <strain evidence="16">RSMAS</strain>
        <tissue evidence="16">Whole animal</tissue>
    </source>
</reference>
<dbReference type="CDD" id="cd18787">
    <property type="entry name" value="SF2_C_DEAD"/>
    <property type="match status" value="1"/>
</dbReference>
<feature type="domain" description="Helicase C-terminal" evidence="15">
    <location>
        <begin position="372"/>
        <end position="533"/>
    </location>
</feature>
<dbReference type="PROSITE" id="PS51194">
    <property type="entry name" value="HELICASE_CTER"/>
    <property type="match status" value="1"/>
</dbReference>
<keyword evidence="17" id="KW-1185">Reference proteome</keyword>
<dbReference type="Pfam" id="PF00270">
    <property type="entry name" value="DEAD"/>
    <property type="match status" value="1"/>
</dbReference>
<evidence type="ECO:0000256" key="5">
    <source>
        <dbReference type="ARBA" id="ARBA00022806"/>
    </source>
</evidence>
<accession>A0A3M6UW11</accession>
<keyword evidence="8" id="KW-0539">Nucleus</keyword>
<feature type="domain" description="Helicase ATP-binding" evidence="14">
    <location>
        <begin position="204"/>
        <end position="361"/>
    </location>
</feature>
<keyword evidence="5 12" id="KW-0347">Helicase</keyword>
<comment type="subcellular location">
    <subcellularLocation>
        <location evidence="1">Nucleus</location>
        <location evidence="1">Nucleolus</location>
    </subcellularLocation>
</comment>
<dbReference type="InterPro" id="IPR014001">
    <property type="entry name" value="Helicase_ATP-bd"/>
</dbReference>
<feature type="region of interest" description="Disordered" evidence="13">
    <location>
        <begin position="57"/>
        <end position="116"/>
    </location>
</feature>
<feature type="compositionally biased region" description="Basic and acidic residues" evidence="13">
    <location>
        <begin position="57"/>
        <end position="89"/>
    </location>
</feature>
<keyword evidence="3 12" id="KW-0547">Nucleotide-binding</keyword>
<dbReference type="GO" id="GO:0016787">
    <property type="term" value="F:hydrolase activity"/>
    <property type="evidence" value="ECO:0007669"/>
    <property type="project" value="UniProtKB-KW"/>
</dbReference>
<sequence length="586" mass="66682">MVDTYDLFRRLSAGAKFNKRKHQNVSERVKALSEGSLDTENAAQALDFFGTLQGTEDAHHQLSEDHELERSDDDVKSKCRKLEETSEIKGKKKKRRRDPTPDENHRGSQPLSDSKVKIFASQTNENVSGDVDEKKSSERLAERHQEKVNILRRANRIHVKGSDIPDLAENFSELQERYKLASYMIENVTKRGYHKPTPIQMQAVPLMIHKREVLCCAPTGSGKTAAFILPILYHLKIYHEFCHLSNGRKFRIHLLTKAKASSNSFGSKSSQRFDILVTTPNRLVHLLSQDPPGIELHNVEWLILDEADKLFEEGKDGFREQIATIYQACDKPEVKRALFSATMSNGIDEWARIHLDNVVQVTIGIRNSATQTVEQELLFVGQEAGKLLAVRDIVQKGFQPPMLIFVQSKDRAKELFHELIYDGINVDVIHSDRTQAQRDNVVKCFRTGKIWVLIATELMGRGIDFKGVNLVINYDFPTSSVAYIHRIGRTGRAGRPGKAITFFTEDDATNLRSIANVMKSSGCEIPDWMLKLKKPARKSRKKLSKAPPSRTTIKTVSKYDMHMAKRKRELIEASRKKKKKTILKQS</sequence>
<dbReference type="EMBL" id="RCHS01000602">
    <property type="protein sequence ID" value="RMX57841.1"/>
    <property type="molecule type" value="Genomic_DNA"/>
</dbReference>
<dbReference type="Pfam" id="PF00271">
    <property type="entry name" value="Helicase_C"/>
    <property type="match status" value="1"/>
</dbReference>
<dbReference type="AlphaFoldDB" id="A0A3M6UW11"/>
<protein>
    <recommendedName>
        <fullName evidence="10">Probable ATP-dependent RNA helicase DDX52</fullName>
        <ecNumber evidence="2">3.6.4.13</ecNumber>
    </recommendedName>
</protein>
<dbReference type="InterPro" id="IPR000629">
    <property type="entry name" value="RNA-helicase_DEAD-box_CS"/>
</dbReference>
<dbReference type="SMART" id="SM00487">
    <property type="entry name" value="DEXDc"/>
    <property type="match status" value="1"/>
</dbReference>
<gene>
    <name evidence="16" type="ORF">pdam_00018575</name>
</gene>
<evidence type="ECO:0000256" key="1">
    <source>
        <dbReference type="ARBA" id="ARBA00004604"/>
    </source>
</evidence>
<evidence type="ECO:0000259" key="14">
    <source>
        <dbReference type="PROSITE" id="PS51192"/>
    </source>
</evidence>
<feature type="compositionally biased region" description="Basic and acidic residues" evidence="13">
    <location>
        <begin position="131"/>
        <end position="141"/>
    </location>
</feature>
<evidence type="ECO:0000256" key="4">
    <source>
        <dbReference type="ARBA" id="ARBA00022801"/>
    </source>
</evidence>
<evidence type="ECO:0000313" key="17">
    <source>
        <dbReference type="Proteomes" id="UP000275408"/>
    </source>
</evidence>
<dbReference type="InterPro" id="IPR050079">
    <property type="entry name" value="DEAD_box_RNA_helicase"/>
</dbReference>
<feature type="region of interest" description="Disordered" evidence="13">
    <location>
        <begin position="122"/>
        <end position="141"/>
    </location>
</feature>
<dbReference type="GO" id="GO:0030490">
    <property type="term" value="P:maturation of SSU-rRNA"/>
    <property type="evidence" value="ECO:0007669"/>
    <property type="project" value="InterPro"/>
</dbReference>
<keyword evidence="7" id="KW-0694">RNA-binding</keyword>
<dbReference type="PROSITE" id="PS00039">
    <property type="entry name" value="DEAD_ATP_HELICASE"/>
    <property type="match status" value="1"/>
</dbReference>
<dbReference type="InterPro" id="IPR001650">
    <property type="entry name" value="Helicase_C-like"/>
</dbReference>
<evidence type="ECO:0000256" key="8">
    <source>
        <dbReference type="ARBA" id="ARBA00023242"/>
    </source>
</evidence>
<name>A0A3M6UW11_POCDA</name>
<evidence type="ECO:0000256" key="6">
    <source>
        <dbReference type="ARBA" id="ARBA00022840"/>
    </source>
</evidence>
<keyword evidence="6 12" id="KW-0067">ATP-binding</keyword>
<dbReference type="Proteomes" id="UP000275408">
    <property type="component" value="Unassembled WGS sequence"/>
</dbReference>
<dbReference type="PANTHER" id="PTHR47959:SF15">
    <property type="entry name" value="RNA HELICASE"/>
    <property type="match status" value="1"/>
</dbReference>
<dbReference type="InterPro" id="IPR027417">
    <property type="entry name" value="P-loop_NTPase"/>
</dbReference>
<dbReference type="SMART" id="SM00490">
    <property type="entry name" value="HELICc"/>
    <property type="match status" value="1"/>
</dbReference>
<dbReference type="GO" id="GO:0003724">
    <property type="term" value="F:RNA helicase activity"/>
    <property type="evidence" value="ECO:0007669"/>
    <property type="project" value="UniProtKB-EC"/>
</dbReference>
<dbReference type="GO" id="GO:0005524">
    <property type="term" value="F:ATP binding"/>
    <property type="evidence" value="ECO:0007669"/>
    <property type="project" value="UniProtKB-KW"/>
</dbReference>
<comment type="caution">
    <text evidence="16">The sequence shown here is derived from an EMBL/GenBank/DDBJ whole genome shotgun (WGS) entry which is preliminary data.</text>
</comment>
<evidence type="ECO:0000256" key="10">
    <source>
        <dbReference type="ARBA" id="ARBA00044533"/>
    </source>
</evidence>
<comment type="catalytic activity">
    <reaction evidence="11">
        <text>ATP + H2O = ADP + phosphate + H(+)</text>
        <dbReference type="Rhea" id="RHEA:13065"/>
        <dbReference type="ChEBI" id="CHEBI:15377"/>
        <dbReference type="ChEBI" id="CHEBI:15378"/>
        <dbReference type="ChEBI" id="CHEBI:30616"/>
        <dbReference type="ChEBI" id="CHEBI:43474"/>
        <dbReference type="ChEBI" id="CHEBI:456216"/>
        <dbReference type="EC" id="3.6.4.13"/>
    </reaction>
</comment>
<comment type="similarity">
    <text evidence="9">Belongs to the DEAD box helicase family. DDX52/ROK1 subfamily.</text>
</comment>
<dbReference type="FunFam" id="3.40.50.300:FF:000759">
    <property type="entry name" value="probable ATP-dependent RNA helicase DDX52"/>
    <property type="match status" value="1"/>
</dbReference>
<dbReference type="InterPro" id="IPR011545">
    <property type="entry name" value="DEAD/DEAH_box_helicase_dom"/>
</dbReference>
<evidence type="ECO:0000256" key="11">
    <source>
        <dbReference type="ARBA" id="ARBA00047984"/>
    </source>
</evidence>
<evidence type="ECO:0000256" key="12">
    <source>
        <dbReference type="RuleBase" id="RU000492"/>
    </source>
</evidence>
<dbReference type="InterPro" id="IPR044764">
    <property type="entry name" value="DDX52/Rok1_DEADc"/>
</dbReference>
<proteinExistence type="inferred from homology"/>
<dbReference type="GO" id="GO:0003723">
    <property type="term" value="F:RNA binding"/>
    <property type="evidence" value="ECO:0007669"/>
    <property type="project" value="UniProtKB-KW"/>
</dbReference>
<keyword evidence="4 12" id="KW-0378">Hydrolase</keyword>